<dbReference type="EMBL" id="JBBKAJ010000022">
    <property type="protein sequence ID" value="MEJ8636583.1"/>
    <property type="molecule type" value="Genomic_DNA"/>
</dbReference>
<evidence type="ECO:0000313" key="2">
    <source>
        <dbReference type="Proteomes" id="UP001377168"/>
    </source>
</evidence>
<name>A0ACC6PZ51_9ACTN</name>
<reference evidence="1" key="1">
    <citation type="submission" date="2024-03" db="EMBL/GenBank/DDBJ databases">
        <title>Novel Streptomyces species of biotechnological and ecological value are a feature of Machair soil.</title>
        <authorList>
            <person name="Prole J.R."/>
            <person name="Goodfellow M."/>
            <person name="Allenby N."/>
            <person name="Ward A.C."/>
        </authorList>
    </citation>
    <scope>NUCLEOTIDE SEQUENCE</scope>
    <source>
        <strain evidence="1">MS2.AVA.5</strain>
    </source>
</reference>
<sequence length="200" mass="22615">MTRDRPGVLSRWWLGVRQQHGNTWAQRIIWVLERLDSSEKSSLDRWGSLCAMVPSDDPVARFDMARQLLPSICDVRLPGMRRQRGVVPRRRMSPRQLLRWTGGSLAVFLIGFTVAGYFYVDHMTSGLPSTLTADERKKAIAERMAKDDTLVNVDQLLTSISFYCLAGLGLLLLTYTLGFITWAWVGSGRAVKKAGREKSQ</sequence>
<proteinExistence type="predicted"/>
<evidence type="ECO:0000313" key="1">
    <source>
        <dbReference type="EMBL" id="MEJ8636583.1"/>
    </source>
</evidence>
<protein>
    <submittedName>
        <fullName evidence="1">Uncharacterized protein</fullName>
    </submittedName>
</protein>
<keyword evidence="2" id="KW-1185">Reference proteome</keyword>
<organism evidence="1 2">
    <name type="scientific">Streptomyces achmelvichensis</name>
    <dbReference type="NCBI Taxonomy" id="3134111"/>
    <lineage>
        <taxon>Bacteria</taxon>
        <taxon>Bacillati</taxon>
        <taxon>Actinomycetota</taxon>
        <taxon>Actinomycetes</taxon>
        <taxon>Kitasatosporales</taxon>
        <taxon>Streptomycetaceae</taxon>
        <taxon>Streptomyces</taxon>
    </lineage>
</organism>
<accession>A0ACC6PZ51</accession>
<dbReference type="Proteomes" id="UP001377168">
    <property type="component" value="Unassembled WGS sequence"/>
</dbReference>
<gene>
    <name evidence="1" type="ORF">WKI67_24790</name>
</gene>
<comment type="caution">
    <text evidence="1">The sequence shown here is derived from an EMBL/GenBank/DDBJ whole genome shotgun (WGS) entry which is preliminary data.</text>
</comment>